<proteinExistence type="predicted"/>
<evidence type="ECO:0000313" key="2">
    <source>
        <dbReference type="EMBL" id="GAA4739829.1"/>
    </source>
</evidence>
<name>A0ABP8YWZ5_9ACTN</name>
<reference evidence="3" key="1">
    <citation type="journal article" date="2019" name="Int. J. Syst. Evol. Microbiol.">
        <title>The Global Catalogue of Microorganisms (GCM) 10K type strain sequencing project: providing services to taxonomists for standard genome sequencing and annotation.</title>
        <authorList>
            <consortium name="The Broad Institute Genomics Platform"/>
            <consortium name="The Broad Institute Genome Sequencing Center for Infectious Disease"/>
            <person name="Wu L."/>
            <person name="Ma J."/>
        </authorList>
    </citation>
    <scope>NUCLEOTIDE SEQUENCE [LARGE SCALE GENOMIC DNA]</scope>
    <source>
        <strain evidence="3">JCM 18532</strain>
    </source>
</reference>
<dbReference type="InterPro" id="IPR045792">
    <property type="entry name" value="DUF6036"/>
</dbReference>
<sequence length="116" mass="12926">MVPLRTATRLQHRRCVDLDTAVLPDGWLDRLVKVQDANTADATGEQTFTGWCLDKEDLCVAKLCAFREKDRSFVAALLEASLVDADLIAARIPTVPRAHIPTTERALAWLGSQTWH</sequence>
<dbReference type="EMBL" id="BAABKN010000015">
    <property type="protein sequence ID" value="GAA4739829.1"/>
    <property type="molecule type" value="Genomic_DNA"/>
</dbReference>
<organism evidence="2 3">
    <name type="scientific">Nocardioides endophyticus</name>
    <dbReference type="NCBI Taxonomy" id="1353775"/>
    <lineage>
        <taxon>Bacteria</taxon>
        <taxon>Bacillati</taxon>
        <taxon>Actinomycetota</taxon>
        <taxon>Actinomycetes</taxon>
        <taxon>Propionibacteriales</taxon>
        <taxon>Nocardioidaceae</taxon>
        <taxon>Nocardioides</taxon>
    </lineage>
</organism>
<dbReference type="RefSeq" id="WP_345527138.1">
    <property type="nucleotide sequence ID" value="NZ_BAABKN010000015.1"/>
</dbReference>
<evidence type="ECO:0000259" key="1">
    <source>
        <dbReference type="Pfam" id="PF19502"/>
    </source>
</evidence>
<keyword evidence="3" id="KW-1185">Reference proteome</keyword>
<gene>
    <name evidence="2" type="ORF">GCM10023350_25260</name>
</gene>
<feature type="domain" description="DUF6036" evidence="1">
    <location>
        <begin position="21"/>
        <end position="92"/>
    </location>
</feature>
<comment type="caution">
    <text evidence="2">The sequence shown here is derived from an EMBL/GenBank/DDBJ whole genome shotgun (WGS) entry which is preliminary data.</text>
</comment>
<dbReference type="Pfam" id="PF19502">
    <property type="entry name" value="DUF6036"/>
    <property type="match status" value="1"/>
</dbReference>
<accession>A0ABP8YWZ5</accession>
<dbReference type="Proteomes" id="UP001499882">
    <property type="component" value="Unassembled WGS sequence"/>
</dbReference>
<protein>
    <recommendedName>
        <fullName evidence="1">DUF6036 domain-containing protein</fullName>
    </recommendedName>
</protein>
<evidence type="ECO:0000313" key="3">
    <source>
        <dbReference type="Proteomes" id="UP001499882"/>
    </source>
</evidence>